<dbReference type="Proteomes" id="UP000694255">
    <property type="component" value="Unassembled WGS sequence"/>
</dbReference>
<comment type="caution">
    <text evidence="3">The sequence shown here is derived from an EMBL/GenBank/DDBJ whole genome shotgun (WGS) entry which is preliminary data.</text>
</comment>
<proteinExistence type="predicted"/>
<evidence type="ECO:0000313" key="4">
    <source>
        <dbReference type="Proteomes" id="UP000694255"/>
    </source>
</evidence>
<dbReference type="EMBL" id="JAGSYN010000002">
    <property type="protein sequence ID" value="KAG7666435.1"/>
    <property type="molecule type" value="Genomic_DNA"/>
</dbReference>
<dbReference type="GeneID" id="73466827"/>
<evidence type="ECO:0008006" key="5">
    <source>
        <dbReference type="Google" id="ProtNLM"/>
    </source>
</evidence>
<name>A0A8J5QZX6_9ASCO</name>
<keyword evidence="2" id="KW-0732">Signal</keyword>
<feature type="region of interest" description="Disordered" evidence="1">
    <location>
        <begin position="28"/>
        <end position="90"/>
    </location>
</feature>
<dbReference type="OrthoDB" id="4018855at2759"/>
<organism evidence="3 4">
    <name type="scientific">[Candida] subhashii</name>
    <dbReference type="NCBI Taxonomy" id="561895"/>
    <lineage>
        <taxon>Eukaryota</taxon>
        <taxon>Fungi</taxon>
        <taxon>Dikarya</taxon>
        <taxon>Ascomycota</taxon>
        <taxon>Saccharomycotina</taxon>
        <taxon>Pichiomycetes</taxon>
        <taxon>Debaryomycetaceae</taxon>
        <taxon>Spathaspora</taxon>
    </lineage>
</organism>
<evidence type="ECO:0000256" key="2">
    <source>
        <dbReference type="SAM" id="SignalP"/>
    </source>
</evidence>
<accession>A0A8J5QZX6</accession>
<feature type="signal peptide" evidence="2">
    <location>
        <begin position="1"/>
        <end position="20"/>
    </location>
</feature>
<protein>
    <recommendedName>
        <fullName evidence="5">Opaque-phase-specific protein OP4</fullName>
    </recommendedName>
</protein>
<evidence type="ECO:0000256" key="1">
    <source>
        <dbReference type="SAM" id="MobiDB-lite"/>
    </source>
</evidence>
<gene>
    <name evidence="3" type="ORF">J8A68_000026</name>
</gene>
<sequence length="406" mass="43559">MQLSKNLAIVVLAYCTYTSANPVGTCTTKSKNKQVASIAGKPQPIPGQPIKPPPPAKPSPSLAPKPIVPPPKSATPSPFIPPRPAPKKEKVDDIDVLIQALTQYKQLYHTSHHKRDQVADFTAMTEFIATSDIPVLDSILSILNSSGLVNSIIDLVLLNPELLDMTIDTTIWIIRERLINLTDLFIAIQKSGLIIDILRLSLEDPDILPGLLRIGMELLRQSGINIFGKRDFEFEVESPSSFPEEISSSSAVVVELNKRESELLNSVFQSLRDSGLAVSVVQHILTTPELAGPNAHFLLEVLRSNSLPIGDLFQALKESNLIWNLLRDILGDPSVLREFGSIIADRLLKGLIPINIFEAASAGGDVGTGTGTGSAAAIFEAALGVVVPVSDTPVTPVGTTTATTAV</sequence>
<feature type="chain" id="PRO_5035249700" description="Opaque-phase-specific protein OP4" evidence="2">
    <location>
        <begin position="21"/>
        <end position="406"/>
    </location>
</feature>
<dbReference type="AlphaFoldDB" id="A0A8J5QZX6"/>
<feature type="compositionally biased region" description="Pro residues" evidence="1">
    <location>
        <begin position="43"/>
        <end position="84"/>
    </location>
</feature>
<dbReference type="RefSeq" id="XP_049266663.1">
    <property type="nucleotide sequence ID" value="XM_049405809.1"/>
</dbReference>
<keyword evidence="4" id="KW-1185">Reference proteome</keyword>
<evidence type="ECO:0000313" key="3">
    <source>
        <dbReference type="EMBL" id="KAG7666435.1"/>
    </source>
</evidence>
<reference evidence="3 4" key="1">
    <citation type="journal article" date="2021" name="DNA Res.">
        <title>Genome analysis of Candida subhashii reveals its hybrid nature and dual mitochondrial genome conformations.</title>
        <authorList>
            <person name="Mixao V."/>
            <person name="Hegedusova E."/>
            <person name="Saus E."/>
            <person name="Pryszcz L.P."/>
            <person name="Cillingova A."/>
            <person name="Nosek J."/>
            <person name="Gabaldon T."/>
        </authorList>
    </citation>
    <scope>NUCLEOTIDE SEQUENCE [LARGE SCALE GENOMIC DNA]</scope>
    <source>
        <strain evidence="3 4">CBS 10753</strain>
    </source>
</reference>